<dbReference type="RefSeq" id="WP_020834248.1">
    <property type="nucleotide sequence ID" value="NC_021846.1"/>
</dbReference>
<dbReference type="OrthoDB" id="388193at2"/>
<dbReference type="Proteomes" id="UP000014984">
    <property type="component" value="Chromosome"/>
</dbReference>
<keyword evidence="2" id="KW-1185">Reference proteome</keyword>
<proteinExistence type="predicted"/>
<protein>
    <submittedName>
        <fullName evidence="1">Uncharacterized protein</fullName>
    </submittedName>
</protein>
<dbReference type="KEGG" id="stai:STAIW_v1c04660"/>
<reference evidence="1 2" key="1">
    <citation type="journal article" date="2013" name="Genome Biol. Evol.">
        <title>Comparison of metabolic capacities and inference of gene content evolution in mosquito-associated Spiroplasma diminutum and S. taiwanense.</title>
        <authorList>
            <person name="Lo W.S."/>
            <person name="Ku C."/>
            <person name="Chen L.L."/>
            <person name="Chang T.H."/>
            <person name="Kuo C.H."/>
        </authorList>
    </citation>
    <scope>NUCLEOTIDE SEQUENCE [LARGE SCALE GENOMIC DNA]</scope>
    <source>
        <strain evidence="1">CT-1</strain>
    </source>
</reference>
<organism evidence="1 2">
    <name type="scientific">Spiroplasma taiwanense CT-1</name>
    <dbReference type="NCBI Taxonomy" id="1276220"/>
    <lineage>
        <taxon>Bacteria</taxon>
        <taxon>Bacillati</taxon>
        <taxon>Mycoplasmatota</taxon>
        <taxon>Mollicutes</taxon>
        <taxon>Entomoplasmatales</taxon>
        <taxon>Spiroplasmataceae</taxon>
        <taxon>Spiroplasma</taxon>
    </lineage>
</organism>
<dbReference type="EMBL" id="CP005074">
    <property type="protein sequence ID" value="AGR41109.1"/>
    <property type="molecule type" value="Genomic_DNA"/>
</dbReference>
<dbReference type="STRING" id="1276220.STAIW_v1c04660"/>
<accession>S5LTR7</accession>
<dbReference type="AlphaFoldDB" id="S5LTR7"/>
<gene>
    <name evidence="1" type="ORF">STAIW_v1c04660</name>
</gene>
<dbReference type="PATRIC" id="fig|1276220.3.peg.471"/>
<name>S5LTR7_9MOLU</name>
<dbReference type="HOGENOM" id="CLU_047559_0_0_14"/>
<evidence type="ECO:0000313" key="2">
    <source>
        <dbReference type="Proteomes" id="UP000014984"/>
    </source>
</evidence>
<evidence type="ECO:0000313" key="1">
    <source>
        <dbReference type="EMBL" id="AGR41109.1"/>
    </source>
</evidence>
<sequence length="373" mass="44201">MKIKKIILKNFIVPGEQIFEFNDQNILKSGIFHDQNDLKIVNQLLNGNWFDSSLSFEKYYPKFAKKLDNEKMNFQIDALFYISQEELKILNSYVKKLEILIPLKSQIYYYSIKCIYPYIFPIVSIIPAEKNGDKPFGLGIHYDKFFKSNLTKKDILTIAGISAVGQLRDKYFKYKDAEVNGMSKEIYNRYLELIKSVFRYSEQFIAKLGQTIFNMDDGDIINYGEQKEYFFRNEKFIEFLDNIPLLSEDKVVREDFCNLLYEIYLKDLQWIYSVKSANDIIEIRENIYNNFCEKAIYSKELINFFRTELILDNKVFDFNSAINEFKKKIDESLVFKGELKVTKAFEKGSSDVTSTEEVKEIILNKKRKKKKFK</sequence>